<sequence length="119" mass="12482">MKFISTLILTPLLLTAPLAFAFVAEMFPEANCGGASLGERNVWDDSCAYVNPGFASFRLKANSGSMQQGTLYGNQACAAPHVWQGCMGGVNALKVGECVTMSGQAHAMSSYWSPAPCPG</sequence>
<name>A0A0N0NID8_9EURO</name>
<feature type="signal peptide" evidence="1">
    <location>
        <begin position="1"/>
        <end position="21"/>
    </location>
</feature>
<dbReference type="RefSeq" id="XP_017995282.1">
    <property type="nucleotide sequence ID" value="XM_018150488.1"/>
</dbReference>
<reference evidence="2 3" key="1">
    <citation type="submission" date="2015-06" db="EMBL/GenBank/DDBJ databases">
        <title>Draft genome of the ant-associated black yeast Phialophora attae CBS 131958.</title>
        <authorList>
            <person name="Moreno L.F."/>
            <person name="Stielow B.J."/>
            <person name="de Hoog S."/>
            <person name="Vicente V.A."/>
            <person name="Weiss V.A."/>
            <person name="de Vries M."/>
            <person name="Cruz L.M."/>
            <person name="Souza E.M."/>
        </authorList>
    </citation>
    <scope>NUCLEOTIDE SEQUENCE [LARGE SCALE GENOMIC DNA]</scope>
    <source>
        <strain evidence="2 3">CBS 131958</strain>
    </source>
</reference>
<evidence type="ECO:0000313" key="3">
    <source>
        <dbReference type="Proteomes" id="UP000038010"/>
    </source>
</evidence>
<keyword evidence="3" id="KW-1185">Reference proteome</keyword>
<evidence type="ECO:0000256" key="1">
    <source>
        <dbReference type="SAM" id="SignalP"/>
    </source>
</evidence>
<feature type="chain" id="PRO_5005856659" evidence="1">
    <location>
        <begin position="22"/>
        <end position="119"/>
    </location>
</feature>
<organism evidence="2 3">
    <name type="scientific">Cyphellophora attinorum</name>
    <dbReference type="NCBI Taxonomy" id="1664694"/>
    <lineage>
        <taxon>Eukaryota</taxon>
        <taxon>Fungi</taxon>
        <taxon>Dikarya</taxon>
        <taxon>Ascomycota</taxon>
        <taxon>Pezizomycotina</taxon>
        <taxon>Eurotiomycetes</taxon>
        <taxon>Chaetothyriomycetidae</taxon>
        <taxon>Chaetothyriales</taxon>
        <taxon>Cyphellophoraceae</taxon>
        <taxon>Cyphellophora</taxon>
    </lineage>
</organism>
<evidence type="ECO:0000313" key="2">
    <source>
        <dbReference type="EMBL" id="KPI35319.1"/>
    </source>
</evidence>
<proteinExistence type="predicted"/>
<dbReference type="AlphaFoldDB" id="A0A0N0NID8"/>
<gene>
    <name evidence="2" type="ORF">AB675_9911</name>
</gene>
<protein>
    <submittedName>
        <fullName evidence="2">Uncharacterized protein</fullName>
    </submittedName>
</protein>
<dbReference type="Proteomes" id="UP000038010">
    <property type="component" value="Unassembled WGS sequence"/>
</dbReference>
<dbReference type="OrthoDB" id="3598923at2759"/>
<dbReference type="GeneID" id="28742368"/>
<accession>A0A0N0NID8</accession>
<keyword evidence="1" id="KW-0732">Signal</keyword>
<comment type="caution">
    <text evidence="2">The sequence shown here is derived from an EMBL/GenBank/DDBJ whole genome shotgun (WGS) entry which is preliminary data.</text>
</comment>
<dbReference type="EMBL" id="LFJN01000041">
    <property type="protein sequence ID" value="KPI35319.1"/>
    <property type="molecule type" value="Genomic_DNA"/>
</dbReference>
<dbReference type="VEuPathDB" id="FungiDB:AB675_9911"/>